<name>A0A017RTR0_9CLOT</name>
<dbReference type="PANTHER" id="PTHR38451:SF1">
    <property type="entry name" value="TRNA (ADENINE(22)-N(1))-METHYLTRANSFERASE"/>
    <property type="match status" value="1"/>
</dbReference>
<dbReference type="AlphaFoldDB" id="A0A017RTR0"/>
<evidence type="ECO:0000313" key="1">
    <source>
        <dbReference type="EMBL" id="EYE88133.1"/>
    </source>
</evidence>
<accession>A0A017RTR0</accession>
<dbReference type="PIRSF" id="PIRSF018637">
    <property type="entry name" value="TrmK"/>
    <property type="match status" value="1"/>
</dbReference>
<keyword evidence="2" id="KW-1185">Reference proteome</keyword>
<dbReference type="RefSeq" id="WP_035380269.1">
    <property type="nucleotide sequence ID" value="NZ_AZQP01000028.1"/>
</dbReference>
<sequence length="227" mass="26071">MNLSERLLHIANMIPESNCIADIGTDHGYIPIYCIRNNICKRAIACDIKEGPIKVANKNIKSYGLNTKIETRVGPGLKPLKEGEVDTVIIAGMGGNLIVDIINDSIDLAQQINNMVLQPMQHPEVLRKYLVCNGFKIVDEDIVEDSKKFYHIMRAHIGESDKYEKEVYYYTGMKLLEKRHPVLKNYVEFKISQIENIIYNSNKGETSERHNYLIKLRDEFKDVIRCL</sequence>
<keyword evidence="1" id="KW-0489">Methyltransferase</keyword>
<dbReference type="GO" id="GO:0160105">
    <property type="term" value="F:tRNA (adenine(22)-N1)-methyltransferase activity"/>
    <property type="evidence" value="ECO:0007669"/>
    <property type="project" value="InterPro"/>
</dbReference>
<dbReference type="InterPro" id="IPR029063">
    <property type="entry name" value="SAM-dependent_MTases_sf"/>
</dbReference>
<organism evidence="1 2">
    <name type="scientific">Fervidicella metallireducens AeB</name>
    <dbReference type="NCBI Taxonomy" id="1403537"/>
    <lineage>
        <taxon>Bacteria</taxon>
        <taxon>Bacillati</taxon>
        <taxon>Bacillota</taxon>
        <taxon>Clostridia</taxon>
        <taxon>Eubacteriales</taxon>
        <taxon>Clostridiaceae</taxon>
        <taxon>Fervidicella</taxon>
    </lineage>
</organism>
<dbReference type="GO" id="GO:0032259">
    <property type="term" value="P:methylation"/>
    <property type="evidence" value="ECO:0007669"/>
    <property type="project" value="UniProtKB-KW"/>
</dbReference>
<dbReference type="InterPro" id="IPR006901">
    <property type="entry name" value="TrmK"/>
</dbReference>
<protein>
    <submittedName>
        <fullName evidence="1">SAM-dependent methyltransferase</fullName>
    </submittedName>
</protein>
<dbReference type="Pfam" id="PF12847">
    <property type="entry name" value="Methyltransf_18"/>
    <property type="match status" value="1"/>
</dbReference>
<evidence type="ECO:0000313" key="2">
    <source>
        <dbReference type="Proteomes" id="UP000019681"/>
    </source>
</evidence>
<dbReference type="Gene3D" id="3.40.50.150">
    <property type="entry name" value="Vaccinia Virus protein VP39"/>
    <property type="match status" value="1"/>
</dbReference>
<dbReference type="STRING" id="1403537.Q428_09640"/>
<dbReference type="Proteomes" id="UP000019681">
    <property type="component" value="Unassembled WGS sequence"/>
</dbReference>
<dbReference type="PANTHER" id="PTHR38451">
    <property type="entry name" value="TRNA (ADENINE(22)-N(1))-METHYLTRANSFERASE"/>
    <property type="match status" value="1"/>
</dbReference>
<dbReference type="EMBL" id="AZQP01000028">
    <property type="protein sequence ID" value="EYE88133.1"/>
    <property type="molecule type" value="Genomic_DNA"/>
</dbReference>
<gene>
    <name evidence="1" type="ORF">Q428_09640</name>
</gene>
<keyword evidence="1" id="KW-0808">Transferase</keyword>
<comment type="caution">
    <text evidence="1">The sequence shown here is derived from an EMBL/GenBank/DDBJ whole genome shotgun (WGS) entry which is preliminary data.</text>
</comment>
<proteinExistence type="predicted"/>
<dbReference type="OrthoDB" id="5881184at2"/>
<dbReference type="SUPFAM" id="SSF53335">
    <property type="entry name" value="S-adenosyl-L-methionine-dependent methyltransferases"/>
    <property type="match status" value="1"/>
</dbReference>
<reference evidence="1 2" key="1">
    <citation type="journal article" date="2014" name="Genome Announc.">
        <title>Draft Genome Sequence of Fervidicella metallireducens Strain AeBT, an Iron-Reducing Thermoanaerobe from the Great Artesian Basin.</title>
        <authorList>
            <person name="Patel B.K."/>
        </authorList>
    </citation>
    <scope>NUCLEOTIDE SEQUENCE [LARGE SCALE GENOMIC DNA]</scope>
    <source>
        <strain evidence="1 2">AeB</strain>
    </source>
</reference>